<sequence length="86" mass="10217">MLLASATIAWGGQRLYLSQLFPLKSHQDSTFSAISRQIRFYATYNQDFCKFRNFVAYSLCYFRVFDENVFLQIFAFFVIFPKMVIK</sequence>
<reference evidence="1 2" key="1">
    <citation type="submission" date="2015-01" db="EMBL/GenBank/DDBJ databases">
        <title>Evolution of Trichinella species and genotypes.</title>
        <authorList>
            <person name="Korhonen P.K."/>
            <person name="Edoardo P."/>
            <person name="Giuseppe L.R."/>
            <person name="Gasser R.B."/>
        </authorList>
    </citation>
    <scope>NUCLEOTIDE SEQUENCE [LARGE SCALE GENOMIC DNA]</scope>
    <source>
        <strain evidence="1">ISS1029</strain>
    </source>
</reference>
<proteinExistence type="predicted"/>
<dbReference type="Proteomes" id="UP000055024">
    <property type="component" value="Unassembled WGS sequence"/>
</dbReference>
<dbReference type="AlphaFoldDB" id="A0A0V1GNR1"/>
<organism evidence="1 2">
    <name type="scientific">Trichinella zimbabwensis</name>
    <dbReference type="NCBI Taxonomy" id="268475"/>
    <lineage>
        <taxon>Eukaryota</taxon>
        <taxon>Metazoa</taxon>
        <taxon>Ecdysozoa</taxon>
        <taxon>Nematoda</taxon>
        <taxon>Enoplea</taxon>
        <taxon>Dorylaimia</taxon>
        <taxon>Trichinellida</taxon>
        <taxon>Trichinellidae</taxon>
        <taxon>Trichinella</taxon>
    </lineage>
</organism>
<gene>
    <name evidence="1" type="ORF">T11_11927</name>
</gene>
<evidence type="ECO:0000313" key="1">
    <source>
        <dbReference type="EMBL" id="KRY99736.1"/>
    </source>
</evidence>
<evidence type="ECO:0000313" key="2">
    <source>
        <dbReference type="Proteomes" id="UP000055024"/>
    </source>
</evidence>
<keyword evidence="2" id="KW-1185">Reference proteome</keyword>
<accession>A0A0V1GNR1</accession>
<name>A0A0V1GNR1_9BILA</name>
<dbReference type="EMBL" id="JYDP01000713">
    <property type="protein sequence ID" value="KRY99736.1"/>
    <property type="molecule type" value="Genomic_DNA"/>
</dbReference>
<protein>
    <submittedName>
        <fullName evidence="1">Uncharacterized protein</fullName>
    </submittedName>
</protein>
<comment type="caution">
    <text evidence="1">The sequence shown here is derived from an EMBL/GenBank/DDBJ whole genome shotgun (WGS) entry which is preliminary data.</text>
</comment>